<evidence type="ECO:0000313" key="2">
    <source>
        <dbReference type="Proteomes" id="UP000825015"/>
    </source>
</evidence>
<sequence>MKKPITKSGNANKKYFGFLLTANIVKYITHIDIAIAGISIVPLAVHSIFNEKLENNMAPNKLVILFNFSLNNKYVPILDIGKNIPVTVNIAI</sequence>
<reference evidence="1" key="1">
    <citation type="submission" date="2019-06" db="EMBL/GenBank/DDBJ databases">
        <title>Complete genome sequence of Methanobrevibacter arboriphilus strain SA.</title>
        <authorList>
            <person name="Asakawa S."/>
        </authorList>
    </citation>
    <scope>NUCLEOTIDE SEQUENCE</scope>
    <source>
        <strain evidence="1">SA</strain>
    </source>
</reference>
<gene>
    <name evidence="1" type="ORF">MarbSA_16050</name>
</gene>
<evidence type="ECO:0000313" key="1">
    <source>
        <dbReference type="EMBL" id="BBL62565.1"/>
    </source>
</evidence>
<name>A0ACA8R6B6_METAZ</name>
<proteinExistence type="predicted"/>
<dbReference type="Proteomes" id="UP000825015">
    <property type="component" value="Chromosome"/>
</dbReference>
<protein>
    <submittedName>
        <fullName evidence="1">Uncharacterized protein</fullName>
    </submittedName>
</protein>
<keyword evidence="2" id="KW-1185">Reference proteome</keyword>
<organism evidence="1 2">
    <name type="scientific">Methanobrevibacter arboriphilus</name>
    <dbReference type="NCBI Taxonomy" id="39441"/>
    <lineage>
        <taxon>Archaea</taxon>
        <taxon>Methanobacteriati</taxon>
        <taxon>Methanobacteriota</taxon>
        <taxon>Methanomada group</taxon>
        <taxon>Methanobacteria</taxon>
        <taxon>Methanobacteriales</taxon>
        <taxon>Methanobacteriaceae</taxon>
        <taxon>Methanobrevibacter</taxon>
    </lineage>
</organism>
<accession>A0ACA8R6B6</accession>
<dbReference type="EMBL" id="AP019779">
    <property type="protein sequence ID" value="BBL62565.1"/>
    <property type="molecule type" value="Genomic_DNA"/>
</dbReference>